<reference evidence="2" key="1">
    <citation type="submission" date="2023-03" db="EMBL/GenBank/DDBJ databases">
        <title>Massive genome expansion in bonnet fungi (Mycena s.s.) driven by repeated elements and novel gene families across ecological guilds.</title>
        <authorList>
            <consortium name="Lawrence Berkeley National Laboratory"/>
            <person name="Harder C.B."/>
            <person name="Miyauchi S."/>
            <person name="Viragh M."/>
            <person name="Kuo A."/>
            <person name="Thoen E."/>
            <person name="Andreopoulos B."/>
            <person name="Lu D."/>
            <person name="Skrede I."/>
            <person name="Drula E."/>
            <person name="Henrissat B."/>
            <person name="Morin E."/>
            <person name="Kohler A."/>
            <person name="Barry K."/>
            <person name="LaButti K."/>
            <person name="Morin E."/>
            <person name="Salamov A."/>
            <person name="Lipzen A."/>
            <person name="Mereny Z."/>
            <person name="Hegedus B."/>
            <person name="Baldrian P."/>
            <person name="Stursova M."/>
            <person name="Weitz H."/>
            <person name="Taylor A."/>
            <person name="Grigoriev I.V."/>
            <person name="Nagy L.G."/>
            <person name="Martin F."/>
            <person name="Kauserud H."/>
        </authorList>
    </citation>
    <scope>NUCLEOTIDE SEQUENCE</scope>
    <source>
        <strain evidence="2">9284</strain>
    </source>
</reference>
<name>A0AAD7BXW2_9AGAR</name>
<dbReference type="Pfam" id="PF00168">
    <property type="entry name" value="C2"/>
    <property type="match status" value="1"/>
</dbReference>
<sequence>ADGLKKRNRFRLPDPVAVITVDGVRTQTTSVVVKTSNPYWNESFHLTVQKRSVITIQIFDQRDFQKQDQGFLGVVNIRVGDVLNL</sequence>
<dbReference type="Proteomes" id="UP001221142">
    <property type="component" value="Unassembled WGS sequence"/>
</dbReference>
<dbReference type="InterPro" id="IPR035892">
    <property type="entry name" value="C2_domain_sf"/>
</dbReference>
<dbReference type="InterPro" id="IPR000008">
    <property type="entry name" value="C2_dom"/>
</dbReference>
<protein>
    <submittedName>
        <fullName evidence="2">C2 domain-containing protein</fullName>
    </submittedName>
</protein>
<dbReference type="PROSITE" id="PS50004">
    <property type="entry name" value="C2"/>
    <property type="match status" value="1"/>
</dbReference>
<dbReference type="Gene3D" id="2.60.40.150">
    <property type="entry name" value="C2 domain"/>
    <property type="match status" value="1"/>
</dbReference>
<proteinExistence type="predicted"/>
<dbReference type="EMBL" id="JARKIF010000008">
    <property type="protein sequence ID" value="KAJ7633220.1"/>
    <property type="molecule type" value="Genomic_DNA"/>
</dbReference>
<feature type="non-terminal residue" evidence="2">
    <location>
        <position position="85"/>
    </location>
</feature>
<gene>
    <name evidence="2" type="ORF">FB45DRAFT_707126</name>
</gene>
<feature type="domain" description="C2" evidence="1">
    <location>
        <begin position="1"/>
        <end position="85"/>
    </location>
</feature>
<dbReference type="SUPFAM" id="SSF49562">
    <property type="entry name" value="C2 domain (Calcium/lipid-binding domain, CaLB)"/>
    <property type="match status" value="1"/>
</dbReference>
<evidence type="ECO:0000313" key="3">
    <source>
        <dbReference type="Proteomes" id="UP001221142"/>
    </source>
</evidence>
<dbReference type="SMART" id="SM00239">
    <property type="entry name" value="C2"/>
    <property type="match status" value="1"/>
</dbReference>
<dbReference type="AlphaFoldDB" id="A0AAD7BXW2"/>
<evidence type="ECO:0000259" key="1">
    <source>
        <dbReference type="PROSITE" id="PS50004"/>
    </source>
</evidence>
<accession>A0AAD7BXW2</accession>
<comment type="caution">
    <text evidence="2">The sequence shown here is derived from an EMBL/GenBank/DDBJ whole genome shotgun (WGS) entry which is preliminary data.</text>
</comment>
<keyword evidence="3" id="KW-1185">Reference proteome</keyword>
<feature type="non-terminal residue" evidence="2">
    <location>
        <position position="1"/>
    </location>
</feature>
<evidence type="ECO:0000313" key="2">
    <source>
        <dbReference type="EMBL" id="KAJ7633220.1"/>
    </source>
</evidence>
<organism evidence="2 3">
    <name type="scientific">Roridomyces roridus</name>
    <dbReference type="NCBI Taxonomy" id="1738132"/>
    <lineage>
        <taxon>Eukaryota</taxon>
        <taxon>Fungi</taxon>
        <taxon>Dikarya</taxon>
        <taxon>Basidiomycota</taxon>
        <taxon>Agaricomycotina</taxon>
        <taxon>Agaricomycetes</taxon>
        <taxon>Agaricomycetidae</taxon>
        <taxon>Agaricales</taxon>
        <taxon>Marasmiineae</taxon>
        <taxon>Mycenaceae</taxon>
        <taxon>Roridomyces</taxon>
    </lineage>
</organism>